<gene>
    <name evidence="3" type="ORF">H924_01790</name>
</gene>
<name>M1URX0_9CORY</name>
<sequence length="270" mass="28743">MSEEKLTVAELMARASKEGQTNDAPRRRRRRSLEDGGVSVAELTGSIPAVKEKPAESRHSAVPIDAPAENTELVDETPQVATEAVKVEEKAPAAPVEKQEAKARPAPSNEETMVLSIVDEKDPIRLTTGAFPVVPAAAAKPAVQPDFAEEPADVSETTQMAAITDTDTHAAIEVEEETAEVTESTEGKMSVFAIILMAIVGVVLGVVVFMGFEMLWGRLNNWLVAVLAIAVTLGMVGIIHAIRTSRDGFSMFLAGVVGLVMTFGPLLIVM</sequence>
<dbReference type="PATRIC" id="fig|1121353.3.peg.372"/>
<dbReference type="RefSeq" id="WP_015650266.1">
    <property type="nucleotide sequence ID" value="NC_020506.1"/>
</dbReference>
<keyword evidence="2" id="KW-0472">Membrane</keyword>
<keyword evidence="2" id="KW-1133">Transmembrane helix</keyword>
<feature type="compositionally biased region" description="Basic and acidic residues" evidence="1">
    <location>
        <begin position="85"/>
        <end position="103"/>
    </location>
</feature>
<protein>
    <submittedName>
        <fullName evidence="3">Uncharacterized protein</fullName>
    </submittedName>
</protein>
<dbReference type="KEGG" id="ccn:H924_01790"/>
<feature type="transmembrane region" description="Helical" evidence="2">
    <location>
        <begin position="222"/>
        <end position="242"/>
    </location>
</feature>
<evidence type="ECO:0000256" key="1">
    <source>
        <dbReference type="SAM" id="MobiDB-lite"/>
    </source>
</evidence>
<keyword evidence="4" id="KW-1185">Reference proteome</keyword>
<feature type="region of interest" description="Disordered" evidence="1">
    <location>
        <begin position="12"/>
        <end position="111"/>
    </location>
</feature>
<dbReference type="STRING" id="1121353.H924_01790"/>
<dbReference type="Proteomes" id="UP000011760">
    <property type="component" value="Chromosome"/>
</dbReference>
<feature type="transmembrane region" description="Helical" evidence="2">
    <location>
        <begin position="189"/>
        <end position="210"/>
    </location>
</feature>
<organism evidence="3 4">
    <name type="scientific">Corynebacterium callunae DSM 20147</name>
    <dbReference type="NCBI Taxonomy" id="1121353"/>
    <lineage>
        <taxon>Bacteria</taxon>
        <taxon>Bacillati</taxon>
        <taxon>Actinomycetota</taxon>
        <taxon>Actinomycetes</taxon>
        <taxon>Mycobacteriales</taxon>
        <taxon>Corynebacteriaceae</taxon>
        <taxon>Corynebacterium</taxon>
    </lineage>
</organism>
<dbReference type="eggNOG" id="ENOG50348T2">
    <property type="taxonomic scope" value="Bacteria"/>
</dbReference>
<evidence type="ECO:0000313" key="3">
    <source>
        <dbReference type="EMBL" id="AGG65812.1"/>
    </source>
</evidence>
<proteinExistence type="predicted"/>
<dbReference type="HOGENOM" id="CLU_048085_0_0_11"/>
<evidence type="ECO:0000256" key="2">
    <source>
        <dbReference type="SAM" id="Phobius"/>
    </source>
</evidence>
<reference evidence="3 4" key="1">
    <citation type="submission" date="2013-02" db="EMBL/GenBank/DDBJ databases">
        <title>The complete genome sequence of Corynebacterium callunae DSM 20147.</title>
        <authorList>
            <person name="Ruckert C."/>
            <person name="Albersmeier A."/>
            <person name="Kalinowski J."/>
        </authorList>
    </citation>
    <scope>NUCLEOTIDE SEQUENCE [LARGE SCALE GENOMIC DNA]</scope>
    <source>
        <strain evidence="3 4">DSM 20147</strain>
    </source>
</reference>
<dbReference type="AlphaFoldDB" id="M1URX0"/>
<dbReference type="EMBL" id="CP004354">
    <property type="protein sequence ID" value="AGG65812.1"/>
    <property type="molecule type" value="Genomic_DNA"/>
</dbReference>
<evidence type="ECO:0000313" key="4">
    <source>
        <dbReference type="Proteomes" id="UP000011760"/>
    </source>
</evidence>
<feature type="compositionally biased region" description="Basic and acidic residues" evidence="1">
    <location>
        <begin position="50"/>
        <end position="59"/>
    </location>
</feature>
<feature type="transmembrane region" description="Helical" evidence="2">
    <location>
        <begin position="248"/>
        <end position="269"/>
    </location>
</feature>
<dbReference type="OrthoDB" id="4428184at2"/>
<keyword evidence="2" id="KW-0812">Transmembrane</keyword>
<accession>M1URX0</accession>